<dbReference type="GO" id="GO:0016020">
    <property type="term" value="C:membrane"/>
    <property type="evidence" value="ECO:0007669"/>
    <property type="project" value="UniProtKB-SubCell"/>
</dbReference>
<feature type="transmembrane region" description="Helical" evidence="11">
    <location>
        <begin position="86"/>
        <end position="105"/>
    </location>
</feature>
<keyword evidence="6 11" id="KW-1133">Transmembrane helix</keyword>
<evidence type="ECO:0000256" key="6">
    <source>
        <dbReference type="ARBA" id="ARBA00022989"/>
    </source>
</evidence>
<reference evidence="13 14" key="1">
    <citation type="submission" date="2019-05" db="EMBL/GenBank/DDBJ databases">
        <title>Complete genome sequencing of Anaerostipes rhamnosivorans.</title>
        <authorList>
            <person name="Bui T.P.N."/>
            <person name="de Vos W.M."/>
        </authorList>
    </citation>
    <scope>NUCLEOTIDE SEQUENCE [LARGE SCALE GENOMIC DNA]</scope>
    <source>
        <strain evidence="13 14">1y2</strain>
    </source>
</reference>
<feature type="transmembrane region" description="Helical" evidence="11">
    <location>
        <begin position="224"/>
        <end position="253"/>
    </location>
</feature>
<keyword evidence="10" id="KW-0739">Sodium transport</keyword>
<evidence type="ECO:0000259" key="12">
    <source>
        <dbReference type="Pfam" id="PF00999"/>
    </source>
</evidence>
<dbReference type="PANTHER" id="PTHR43562">
    <property type="entry name" value="NAPA-TYPE SODIUM/HYDROGEN ANTIPORTER"/>
    <property type="match status" value="1"/>
</dbReference>
<feature type="transmembrane region" description="Helical" evidence="11">
    <location>
        <begin position="299"/>
        <end position="322"/>
    </location>
</feature>
<feature type="domain" description="Cation/H+ exchanger transmembrane" evidence="12">
    <location>
        <begin position="15"/>
        <end position="385"/>
    </location>
</feature>
<dbReference type="InterPro" id="IPR006153">
    <property type="entry name" value="Cation/H_exchanger_TM"/>
</dbReference>
<evidence type="ECO:0000256" key="3">
    <source>
        <dbReference type="ARBA" id="ARBA00022448"/>
    </source>
</evidence>
<dbReference type="RefSeq" id="WP_137328063.1">
    <property type="nucleotide sequence ID" value="NZ_CP040058.1"/>
</dbReference>
<keyword evidence="8" id="KW-0406">Ion transport</keyword>
<dbReference type="Proteomes" id="UP000298653">
    <property type="component" value="Chromosome"/>
</dbReference>
<name>A0A4P8IFI9_9FIRM</name>
<protein>
    <submittedName>
        <fullName evidence="13">Na+/H+ antiporter</fullName>
    </submittedName>
</protein>
<keyword evidence="7" id="KW-0915">Sodium</keyword>
<dbReference type="GO" id="GO:0015297">
    <property type="term" value="F:antiporter activity"/>
    <property type="evidence" value="ECO:0007669"/>
    <property type="project" value="UniProtKB-KW"/>
</dbReference>
<dbReference type="Pfam" id="PF00999">
    <property type="entry name" value="Na_H_Exchanger"/>
    <property type="match status" value="1"/>
</dbReference>
<evidence type="ECO:0000313" key="14">
    <source>
        <dbReference type="Proteomes" id="UP000298653"/>
    </source>
</evidence>
<gene>
    <name evidence="13" type="ORF">AR1Y2_1080</name>
</gene>
<evidence type="ECO:0000313" key="13">
    <source>
        <dbReference type="EMBL" id="QCP34534.1"/>
    </source>
</evidence>
<evidence type="ECO:0000256" key="2">
    <source>
        <dbReference type="ARBA" id="ARBA00005551"/>
    </source>
</evidence>
<evidence type="ECO:0000256" key="7">
    <source>
        <dbReference type="ARBA" id="ARBA00023053"/>
    </source>
</evidence>
<keyword evidence="4" id="KW-0050">Antiport</keyword>
<dbReference type="EMBL" id="CP040058">
    <property type="protein sequence ID" value="QCP34534.1"/>
    <property type="molecule type" value="Genomic_DNA"/>
</dbReference>
<evidence type="ECO:0000256" key="5">
    <source>
        <dbReference type="ARBA" id="ARBA00022692"/>
    </source>
</evidence>
<keyword evidence="9 11" id="KW-0472">Membrane</keyword>
<dbReference type="GO" id="GO:0006814">
    <property type="term" value="P:sodium ion transport"/>
    <property type="evidence" value="ECO:0007669"/>
    <property type="project" value="UniProtKB-KW"/>
</dbReference>
<evidence type="ECO:0000256" key="11">
    <source>
        <dbReference type="SAM" id="Phobius"/>
    </source>
</evidence>
<feature type="transmembrane region" description="Helical" evidence="11">
    <location>
        <begin position="117"/>
        <end position="135"/>
    </location>
</feature>
<dbReference type="InterPro" id="IPR038770">
    <property type="entry name" value="Na+/solute_symporter_sf"/>
</dbReference>
<evidence type="ECO:0000256" key="1">
    <source>
        <dbReference type="ARBA" id="ARBA00004141"/>
    </source>
</evidence>
<dbReference type="OrthoDB" id="9793589at2"/>
<dbReference type="KEGG" id="arf:AR1Y2_1080"/>
<dbReference type="AlphaFoldDB" id="A0A4P8IFI9"/>
<evidence type="ECO:0000256" key="8">
    <source>
        <dbReference type="ARBA" id="ARBA00023065"/>
    </source>
</evidence>
<keyword evidence="14" id="KW-1185">Reference proteome</keyword>
<evidence type="ECO:0000256" key="10">
    <source>
        <dbReference type="ARBA" id="ARBA00023201"/>
    </source>
</evidence>
<dbReference type="Gene3D" id="1.20.1530.20">
    <property type="match status" value="1"/>
</dbReference>
<organism evidence="13 14">
    <name type="scientific">Anaerostipes rhamnosivorans</name>
    <dbReference type="NCBI Taxonomy" id="1229621"/>
    <lineage>
        <taxon>Bacteria</taxon>
        <taxon>Bacillati</taxon>
        <taxon>Bacillota</taxon>
        <taxon>Clostridia</taxon>
        <taxon>Lachnospirales</taxon>
        <taxon>Lachnospiraceae</taxon>
        <taxon>Anaerostipes</taxon>
    </lineage>
</organism>
<proteinExistence type="inferred from homology"/>
<feature type="transmembrane region" description="Helical" evidence="11">
    <location>
        <begin position="273"/>
        <end position="292"/>
    </location>
</feature>
<feature type="transmembrane region" description="Helical" evidence="11">
    <location>
        <begin position="31"/>
        <end position="50"/>
    </location>
</feature>
<feature type="transmembrane region" description="Helical" evidence="11">
    <location>
        <begin position="56"/>
        <end position="74"/>
    </location>
</feature>
<comment type="subcellular location">
    <subcellularLocation>
        <location evidence="1">Membrane</location>
        <topology evidence="1">Multi-pass membrane protein</topology>
    </subcellularLocation>
</comment>
<sequence>MEEYRYLLDIAVILALTKSFSLFSRKVNMPPVVGALIAGIILGPVVLNVIEPSDTILSLAEIGVIVLMFQAGLETDIRELKRSGKAAMVIALCGVVVPLAVGAVISYMFEKNLMENIFVGVILTATSVSITVETLQDMGKLKGRVGTAILGAAIIDDILGIILLSVMTSIGRAGTVEVTGVLMIIGKMALFFVLSGAGGFFVYKFFRRMSMMKVNNEQVHRRRVPVLALAFCLFLAFLAELFGIADITGAYLAGIILCRIPETYYIHRKVECISYMLITPIFFASIGLKVEVAGMTQTLIIFTVLISIAAVLTKIIGCGVGAKLCRYSYKESLKIGAGMVCRGEVALIVAQKGIHVGLLSEDLFAPIVIMVLVTTLLAPILLKLFFSDWFNRLSYRTGKR</sequence>
<feature type="transmembrane region" description="Helical" evidence="11">
    <location>
        <begin position="147"/>
        <end position="170"/>
    </location>
</feature>
<feature type="transmembrane region" description="Helical" evidence="11">
    <location>
        <begin position="182"/>
        <end position="203"/>
    </location>
</feature>
<accession>A0A4P8IFI9</accession>
<feature type="transmembrane region" description="Helical" evidence="11">
    <location>
        <begin position="363"/>
        <end position="386"/>
    </location>
</feature>
<dbReference type="GO" id="GO:1902600">
    <property type="term" value="P:proton transmembrane transport"/>
    <property type="evidence" value="ECO:0007669"/>
    <property type="project" value="InterPro"/>
</dbReference>
<evidence type="ECO:0000256" key="4">
    <source>
        <dbReference type="ARBA" id="ARBA00022449"/>
    </source>
</evidence>
<dbReference type="PANTHER" id="PTHR43562:SF3">
    <property type="entry name" value="SODIUM ION_PROTON EXCHANGER (EUROFUNG)"/>
    <property type="match status" value="1"/>
</dbReference>
<comment type="similarity">
    <text evidence="2">Belongs to the monovalent cation:proton antiporter 2 (CPA2) transporter (TC 2.A.37) family.</text>
</comment>
<keyword evidence="5 11" id="KW-0812">Transmembrane</keyword>
<keyword evidence="3" id="KW-0813">Transport</keyword>
<evidence type="ECO:0000256" key="9">
    <source>
        <dbReference type="ARBA" id="ARBA00023136"/>
    </source>
</evidence>